<protein>
    <recommendedName>
        <fullName evidence="16">Crh-like protein</fullName>
        <ecNumber evidence="16">3.2.-.-</ecNumber>
    </recommendedName>
</protein>
<feature type="disulfide bond" evidence="18">
    <location>
        <begin position="21"/>
        <end position="28"/>
    </location>
</feature>
<evidence type="ECO:0000256" key="1">
    <source>
        <dbReference type="ARBA" id="ARBA00000822"/>
    </source>
</evidence>
<dbReference type="OrthoDB" id="4781at2759"/>
<comment type="similarity">
    <text evidence="15">Belongs to the glycosyl hydrolase 16 family. CRH1 subfamily.</text>
</comment>
<keyword evidence="7" id="KW-0732">Signal</keyword>
<evidence type="ECO:0000256" key="19">
    <source>
        <dbReference type="SAM" id="Phobius"/>
    </source>
</evidence>
<dbReference type="InterPro" id="IPR017168">
    <property type="entry name" value="CHR-like"/>
</dbReference>
<evidence type="ECO:0000256" key="12">
    <source>
        <dbReference type="ARBA" id="ARBA00023288"/>
    </source>
</evidence>
<keyword evidence="12" id="KW-0449">Lipoprotein</keyword>
<dbReference type="EC" id="3.2.-.-" evidence="16"/>
<name>A0A9W7SVN5_9PEZI</name>
<dbReference type="GO" id="GO:0098552">
    <property type="term" value="C:side of membrane"/>
    <property type="evidence" value="ECO:0007669"/>
    <property type="project" value="UniProtKB-KW"/>
</dbReference>
<dbReference type="InterPro" id="IPR013320">
    <property type="entry name" value="ConA-like_dom_sf"/>
</dbReference>
<feature type="transmembrane region" description="Helical" evidence="19">
    <location>
        <begin position="443"/>
        <end position="460"/>
    </location>
</feature>
<dbReference type="Gene3D" id="2.60.120.200">
    <property type="match status" value="1"/>
</dbReference>
<keyword evidence="10 18" id="KW-1015">Disulfide bond</keyword>
<dbReference type="CDD" id="cd02183">
    <property type="entry name" value="GH16_fungal_CRH1_transglycosylase"/>
    <property type="match status" value="1"/>
</dbReference>
<evidence type="ECO:0000256" key="16">
    <source>
        <dbReference type="PIRNR" id="PIRNR037299"/>
    </source>
</evidence>
<reference evidence="21 22" key="1">
    <citation type="journal article" date="2018" name="IMA Fungus">
        <title>IMA Genome-F 10: Nine draft genome sequences of Claviceps purpurea s.lat., including C. arundinis, C. humidiphila, and C. cf. spartinae, pseudomolecules for the pitch canker pathogen Fusarium circinatum, draft genome of Davidsoniella eucalypti, Grosmannia galeiformis, Quambalaria eucalypti, and Teratosphaeria destructans.</title>
        <authorList>
            <person name="Wingfield B.D."/>
            <person name="Liu M."/>
            <person name="Nguyen H.D."/>
            <person name="Lane F.A."/>
            <person name="Morgan S.W."/>
            <person name="De Vos L."/>
            <person name="Wilken P.M."/>
            <person name="Duong T.A."/>
            <person name="Aylward J."/>
            <person name="Coetzee M.P."/>
            <person name="Dadej K."/>
            <person name="De Beer Z.W."/>
            <person name="Findlay W."/>
            <person name="Havenga M."/>
            <person name="Kolarik M."/>
            <person name="Menzies J.G."/>
            <person name="Naidoo K."/>
            <person name="Pochopski O."/>
            <person name="Shoukouhi P."/>
            <person name="Santana Q.C."/>
            <person name="Seifert K.A."/>
            <person name="Soal N."/>
            <person name="Steenkamp E.T."/>
            <person name="Tatham C.T."/>
            <person name="van der Nest M.A."/>
            <person name="Wingfield M.J."/>
        </authorList>
    </citation>
    <scope>NUCLEOTIDE SEQUENCE [LARGE SCALE GENOMIC DNA]</scope>
    <source>
        <strain evidence="21">CMW44962</strain>
    </source>
</reference>
<evidence type="ECO:0000256" key="11">
    <source>
        <dbReference type="ARBA" id="ARBA00023180"/>
    </source>
</evidence>
<keyword evidence="19" id="KW-0812">Transmembrane</keyword>
<dbReference type="Pfam" id="PF00722">
    <property type="entry name" value="Glyco_hydro_16"/>
    <property type="match status" value="1"/>
</dbReference>
<evidence type="ECO:0000313" key="22">
    <source>
        <dbReference type="Proteomes" id="UP001138500"/>
    </source>
</evidence>
<keyword evidence="14" id="KW-0961">Cell wall biogenesis/degradation</keyword>
<evidence type="ECO:0000256" key="18">
    <source>
        <dbReference type="PIRSR" id="PIRSR037299-2"/>
    </source>
</evidence>
<dbReference type="InterPro" id="IPR000757">
    <property type="entry name" value="Beta-glucanase-like"/>
</dbReference>
<comment type="catalytic activity">
    <reaction evidence="1">
        <text>Random endo-hydrolysis of N-acetyl-beta-D-glucosaminide (1-&gt;4)-beta-linkages in chitin and chitodextrins.</text>
        <dbReference type="EC" id="3.2.1.14"/>
    </reaction>
</comment>
<comment type="subcellular location">
    <subcellularLocation>
        <location evidence="2">Cell envelope</location>
    </subcellularLocation>
    <subcellularLocation>
        <location evidence="3">Membrane</location>
        <topology evidence="3">Lipid-anchor</topology>
        <topology evidence="3">GPI-anchor</topology>
    </subcellularLocation>
</comment>
<keyword evidence="5" id="KW-0328">Glycosyltransferase</keyword>
<keyword evidence="19" id="KW-1133">Transmembrane helix</keyword>
<gene>
    <name evidence="21" type="ORF">Tdes44962_MAKER08840</name>
</gene>
<keyword evidence="22" id="KW-1185">Reference proteome</keyword>
<keyword evidence="6" id="KW-0808">Transferase</keyword>
<reference evidence="21 22" key="2">
    <citation type="journal article" date="2021" name="Curr. Genet.">
        <title>Genetic response to nitrogen starvation in the aggressive Eucalyptus foliar pathogen Teratosphaeria destructans.</title>
        <authorList>
            <person name="Havenga M."/>
            <person name="Wingfield B.D."/>
            <person name="Wingfield M.J."/>
            <person name="Dreyer L.L."/>
            <person name="Roets F."/>
            <person name="Aylward J."/>
        </authorList>
    </citation>
    <scope>NUCLEOTIDE SEQUENCE [LARGE SCALE GENOMIC DNA]</scope>
    <source>
        <strain evidence="21">CMW44962</strain>
    </source>
</reference>
<dbReference type="GO" id="GO:0009277">
    <property type="term" value="C:fungal-type cell wall"/>
    <property type="evidence" value="ECO:0007669"/>
    <property type="project" value="TreeGrafter"/>
</dbReference>
<evidence type="ECO:0000256" key="14">
    <source>
        <dbReference type="ARBA" id="ARBA00023316"/>
    </source>
</evidence>
<dbReference type="EMBL" id="RIBY02001136">
    <property type="protein sequence ID" value="KAH9832124.1"/>
    <property type="molecule type" value="Genomic_DNA"/>
</dbReference>
<dbReference type="Proteomes" id="UP001138500">
    <property type="component" value="Unassembled WGS sequence"/>
</dbReference>
<dbReference type="AlphaFoldDB" id="A0A9W7SVN5"/>
<feature type="active site" description="Nucleophile" evidence="17">
    <location>
        <position position="111"/>
    </location>
</feature>
<evidence type="ECO:0000256" key="15">
    <source>
        <dbReference type="ARBA" id="ARBA00038074"/>
    </source>
</evidence>
<evidence type="ECO:0000256" key="13">
    <source>
        <dbReference type="ARBA" id="ARBA00023295"/>
    </source>
</evidence>
<dbReference type="GO" id="GO:0005975">
    <property type="term" value="P:carbohydrate metabolic process"/>
    <property type="evidence" value="ECO:0007669"/>
    <property type="project" value="InterPro"/>
</dbReference>
<dbReference type="GO" id="GO:0031505">
    <property type="term" value="P:fungal-type cell wall organization"/>
    <property type="evidence" value="ECO:0007669"/>
    <property type="project" value="TreeGrafter"/>
</dbReference>
<dbReference type="PANTHER" id="PTHR10963">
    <property type="entry name" value="GLYCOSYL HYDROLASE-RELATED"/>
    <property type="match status" value="1"/>
</dbReference>
<evidence type="ECO:0000259" key="20">
    <source>
        <dbReference type="PROSITE" id="PS51762"/>
    </source>
</evidence>
<keyword evidence="11" id="KW-0325">Glycoprotein</keyword>
<evidence type="ECO:0000256" key="7">
    <source>
        <dbReference type="ARBA" id="ARBA00022729"/>
    </source>
</evidence>
<dbReference type="GO" id="GO:0008843">
    <property type="term" value="F:endochitinase activity"/>
    <property type="evidence" value="ECO:0007669"/>
    <property type="project" value="UniProtKB-EC"/>
</dbReference>
<dbReference type="PANTHER" id="PTHR10963:SF68">
    <property type="entry name" value="GLYCOSIDASE CRH1-RELATED"/>
    <property type="match status" value="1"/>
</dbReference>
<accession>A0A9W7SVN5</accession>
<evidence type="ECO:0000256" key="2">
    <source>
        <dbReference type="ARBA" id="ARBA00004196"/>
    </source>
</evidence>
<feature type="domain" description="GH16" evidence="20">
    <location>
        <begin position="36"/>
        <end position="220"/>
    </location>
</feature>
<evidence type="ECO:0000256" key="6">
    <source>
        <dbReference type="ARBA" id="ARBA00022679"/>
    </source>
</evidence>
<evidence type="ECO:0000256" key="8">
    <source>
        <dbReference type="ARBA" id="ARBA00022801"/>
    </source>
</evidence>
<proteinExistence type="inferred from homology"/>
<evidence type="ECO:0000313" key="21">
    <source>
        <dbReference type="EMBL" id="KAH9832124.1"/>
    </source>
</evidence>
<evidence type="ECO:0000256" key="10">
    <source>
        <dbReference type="ARBA" id="ARBA00023157"/>
    </source>
</evidence>
<evidence type="ECO:0000256" key="4">
    <source>
        <dbReference type="ARBA" id="ARBA00022622"/>
    </source>
</evidence>
<evidence type="ECO:0000256" key="17">
    <source>
        <dbReference type="PIRSR" id="PIRSR037299-1"/>
    </source>
</evidence>
<keyword evidence="8 16" id="KW-0378">Hydrolase</keyword>
<keyword evidence="9 16" id="KW-0472">Membrane</keyword>
<evidence type="ECO:0000256" key="3">
    <source>
        <dbReference type="ARBA" id="ARBA00004589"/>
    </source>
</evidence>
<feature type="active site" description="Proton donor" evidence="17">
    <location>
        <position position="115"/>
    </location>
</feature>
<comment type="caution">
    <text evidence="21">The sequence shown here is derived from an EMBL/GenBank/DDBJ whole genome shotgun (WGS) entry which is preliminary data.</text>
</comment>
<evidence type="ECO:0000256" key="5">
    <source>
        <dbReference type="ARBA" id="ARBA00022676"/>
    </source>
</evidence>
<dbReference type="PIRSF" id="PIRSF037299">
    <property type="entry name" value="Glycosidase_CRH1_prd"/>
    <property type="match status" value="1"/>
</dbReference>
<keyword evidence="4" id="KW-0336">GPI-anchor</keyword>
<sequence>MATLSTLLFVTPSLQQTSTSCDPLHGSCPADPALGRSIDVSFTSASSEFDATSSITYGSNGAVLTISESGQSPTLISKWYIMFGTYTVKLKAAPGQGIVTSLVLQSDDLDEIDWEWVGSQDNQAQSNYFGKGQTTGYNRGAAHAVTDPTGTWHTYSIIWTESQIVWQLDGTTVRVLNADDANGQYPQTPCRLKIGIWSGGDPSNAAGTVAWAGGSTNYNNGPFTAYVASAAVTDYSTGTSYTYGDQSGDWTSIESTGGRVNGNAPSGTDVAAPAITATTSGQPESGSGTCVWAARCSNGRSTVNYAQAESAATTPSQPIALASSSAASPAAFCSASGYRLVTTYDQQGFLTTANVPMGVSTGWDVDGNPTTVWPSNCQVKNMASAAGQQLRISSFKVSNNDQATPTLTAQHVLSTASGSLVAPSVAAQSGASSWEAERTMRCWLAFFTVLGIATALAILIA</sequence>
<dbReference type="PROSITE" id="PS51762">
    <property type="entry name" value="GH16_2"/>
    <property type="match status" value="1"/>
</dbReference>
<organism evidence="21 22">
    <name type="scientific">Teratosphaeria destructans</name>
    <dbReference type="NCBI Taxonomy" id="418781"/>
    <lineage>
        <taxon>Eukaryota</taxon>
        <taxon>Fungi</taxon>
        <taxon>Dikarya</taxon>
        <taxon>Ascomycota</taxon>
        <taxon>Pezizomycotina</taxon>
        <taxon>Dothideomycetes</taxon>
        <taxon>Dothideomycetidae</taxon>
        <taxon>Mycosphaerellales</taxon>
        <taxon>Teratosphaeriaceae</taxon>
        <taxon>Teratosphaeria</taxon>
    </lineage>
</organism>
<dbReference type="GO" id="GO:0016757">
    <property type="term" value="F:glycosyltransferase activity"/>
    <property type="evidence" value="ECO:0007669"/>
    <property type="project" value="UniProtKB-KW"/>
</dbReference>
<keyword evidence="13" id="KW-0326">Glycosidase</keyword>
<dbReference type="SUPFAM" id="SSF49899">
    <property type="entry name" value="Concanavalin A-like lectins/glucanases"/>
    <property type="match status" value="1"/>
</dbReference>
<dbReference type="InterPro" id="IPR050546">
    <property type="entry name" value="Glycosyl_Hydrlase_16"/>
</dbReference>
<evidence type="ECO:0000256" key="9">
    <source>
        <dbReference type="ARBA" id="ARBA00023136"/>
    </source>
</evidence>